<keyword evidence="10" id="KW-0961">Cell wall biogenesis/degradation</keyword>
<evidence type="ECO:0000256" key="9">
    <source>
        <dbReference type="ARBA" id="ARBA00023288"/>
    </source>
</evidence>
<keyword evidence="15" id="KW-0812">Transmembrane</keyword>
<evidence type="ECO:0000313" key="18">
    <source>
        <dbReference type="EMBL" id="KAL0059112.1"/>
    </source>
</evidence>
<keyword evidence="4" id="KW-0336">GPI-anchor</keyword>
<comment type="caution">
    <text evidence="18">The sequence shown here is derived from an EMBL/GenBank/DDBJ whole genome shotgun (WGS) entry which is preliminary data.</text>
</comment>
<dbReference type="Gene3D" id="3.20.20.370">
    <property type="entry name" value="Glycoside hydrolase/deacetylase"/>
    <property type="match status" value="1"/>
</dbReference>
<dbReference type="EC" id="3.5.1.41" evidence="12"/>
<dbReference type="InterPro" id="IPR002509">
    <property type="entry name" value="NODB_dom"/>
</dbReference>
<evidence type="ECO:0000256" key="12">
    <source>
        <dbReference type="ARBA" id="ARBA00024056"/>
    </source>
</evidence>
<keyword evidence="9" id="KW-0449">Lipoprotein</keyword>
<feature type="domain" description="NodB homology" evidence="17">
    <location>
        <begin position="129"/>
        <end position="353"/>
    </location>
</feature>
<keyword evidence="5" id="KW-0146">Chitin degradation</keyword>
<protein>
    <recommendedName>
        <fullName evidence="12">chitin deacetylase</fullName>
        <ecNumber evidence="12">3.5.1.41</ecNumber>
    </recommendedName>
</protein>
<dbReference type="InterPro" id="IPR050248">
    <property type="entry name" value="Polysacc_deacetylase_ArnD"/>
</dbReference>
<dbReference type="SUPFAM" id="SSF88713">
    <property type="entry name" value="Glycoside hydrolase/deacetylase"/>
    <property type="match status" value="1"/>
</dbReference>
<evidence type="ECO:0000256" key="1">
    <source>
        <dbReference type="ARBA" id="ARBA00001941"/>
    </source>
</evidence>
<comment type="subcellular location">
    <subcellularLocation>
        <location evidence="2">Cell membrane</location>
        <topology evidence="2">Lipid-anchor</topology>
        <topology evidence="2">GPI-anchor</topology>
    </subcellularLocation>
</comment>
<dbReference type="Proteomes" id="UP001437256">
    <property type="component" value="Unassembled WGS sequence"/>
</dbReference>
<evidence type="ECO:0000313" key="19">
    <source>
        <dbReference type="Proteomes" id="UP001437256"/>
    </source>
</evidence>
<feature type="chain" id="PRO_5047286199" description="chitin deacetylase" evidence="16">
    <location>
        <begin position="27"/>
        <end position="440"/>
    </location>
</feature>
<comment type="cofactor">
    <cofactor evidence="1">
        <name>Co(2+)</name>
        <dbReference type="ChEBI" id="CHEBI:48828"/>
    </cofactor>
</comment>
<evidence type="ECO:0000256" key="10">
    <source>
        <dbReference type="ARBA" id="ARBA00023316"/>
    </source>
</evidence>
<feature type="region of interest" description="Disordered" evidence="14">
    <location>
        <begin position="384"/>
        <end position="413"/>
    </location>
</feature>
<comment type="catalytic activity">
    <reaction evidence="13">
        <text>[(1-&gt;4)-N-acetyl-beta-D-glucosaminyl](n) + n H2O = chitosan + n acetate</text>
        <dbReference type="Rhea" id="RHEA:10464"/>
        <dbReference type="Rhea" id="RHEA-COMP:9593"/>
        <dbReference type="Rhea" id="RHEA-COMP:9597"/>
        <dbReference type="ChEBI" id="CHEBI:15377"/>
        <dbReference type="ChEBI" id="CHEBI:17029"/>
        <dbReference type="ChEBI" id="CHEBI:30089"/>
        <dbReference type="ChEBI" id="CHEBI:57704"/>
        <dbReference type="EC" id="3.5.1.41"/>
    </reaction>
    <physiologicalReaction direction="left-to-right" evidence="13">
        <dbReference type="Rhea" id="RHEA:10465"/>
    </physiologicalReaction>
</comment>
<dbReference type="PROSITE" id="PS51677">
    <property type="entry name" value="NODB"/>
    <property type="match status" value="1"/>
</dbReference>
<organism evidence="18 19">
    <name type="scientific">Marasmius tenuissimus</name>
    <dbReference type="NCBI Taxonomy" id="585030"/>
    <lineage>
        <taxon>Eukaryota</taxon>
        <taxon>Fungi</taxon>
        <taxon>Dikarya</taxon>
        <taxon>Basidiomycota</taxon>
        <taxon>Agaricomycotina</taxon>
        <taxon>Agaricomycetes</taxon>
        <taxon>Agaricomycetidae</taxon>
        <taxon>Agaricales</taxon>
        <taxon>Marasmiineae</taxon>
        <taxon>Marasmiaceae</taxon>
        <taxon>Marasmius</taxon>
    </lineage>
</organism>
<keyword evidence="4" id="KW-0325">Glycoprotein</keyword>
<keyword evidence="11" id="KW-0624">Polysaccharide degradation</keyword>
<dbReference type="Pfam" id="PF01522">
    <property type="entry name" value="Polysacc_deac_1"/>
    <property type="match status" value="1"/>
</dbReference>
<evidence type="ECO:0000256" key="13">
    <source>
        <dbReference type="ARBA" id="ARBA00048494"/>
    </source>
</evidence>
<name>A0ABR2ZF87_9AGAR</name>
<keyword evidence="16" id="KW-0732">Signal</keyword>
<feature type="signal peptide" evidence="16">
    <location>
        <begin position="1"/>
        <end position="26"/>
    </location>
</feature>
<evidence type="ECO:0000259" key="17">
    <source>
        <dbReference type="PROSITE" id="PS51677"/>
    </source>
</evidence>
<feature type="transmembrane region" description="Helical" evidence="15">
    <location>
        <begin position="419"/>
        <end position="437"/>
    </location>
</feature>
<evidence type="ECO:0000256" key="2">
    <source>
        <dbReference type="ARBA" id="ARBA00004609"/>
    </source>
</evidence>
<dbReference type="InterPro" id="IPR011330">
    <property type="entry name" value="Glyco_hydro/deAcase_b/a-brl"/>
</dbReference>
<keyword evidence="15" id="KW-1133">Transmembrane helix</keyword>
<evidence type="ECO:0000256" key="6">
    <source>
        <dbReference type="ARBA" id="ARBA00023136"/>
    </source>
</evidence>
<evidence type="ECO:0000256" key="4">
    <source>
        <dbReference type="ARBA" id="ARBA00022622"/>
    </source>
</evidence>
<proteinExistence type="predicted"/>
<keyword evidence="7" id="KW-0119">Carbohydrate metabolism</keyword>
<keyword evidence="8" id="KW-0170">Cobalt</keyword>
<evidence type="ECO:0000256" key="3">
    <source>
        <dbReference type="ARBA" id="ARBA00022475"/>
    </source>
</evidence>
<keyword evidence="3" id="KW-1003">Cell membrane</keyword>
<dbReference type="PANTHER" id="PTHR10587">
    <property type="entry name" value="GLYCOSYL TRANSFERASE-RELATED"/>
    <property type="match status" value="1"/>
</dbReference>
<reference evidence="18 19" key="1">
    <citation type="submission" date="2024-05" db="EMBL/GenBank/DDBJ databases">
        <title>A draft genome resource for the thread blight pathogen Marasmius tenuissimus strain MS-2.</title>
        <authorList>
            <person name="Yulfo-Soto G.E."/>
            <person name="Baruah I.K."/>
            <person name="Amoako-Attah I."/>
            <person name="Bukari Y."/>
            <person name="Meinhardt L.W."/>
            <person name="Bailey B.A."/>
            <person name="Cohen S.P."/>
        </authorList>
    </citation>
    <scope>NUCLEOTIDE SEQUENCE [LARGE SCALE GENOMIC DNA]</scope>
    <source>
        <strain evidence="18 19">MS-2</strain>
    </source>
</reference>
<keyword evidence="19" id="KW-1185">Reference proteome</keyword>
<dbReference type="EMBL" id="JBBXMP010000249">
    <property type="protein sequence ID" value="KAL0059112.1"/>
    <property type="molecule type" value="Genomic_DNA"/>
</dbReference>
<evidence type="ECO:0000256" key="14">
    <source>
        <dbReference type="SAM" id="MobiDB-lite"/>
    </source>
</evidence>
<evidence type="ECO:0000256" key="5">
    <source>
        <dbReference type="ARBA" id="ARBA00023024"/>
    </source>
</evidence>
<dbReference type="PANTHER" id="PTHR10587:SF98">
    <property type="entry name" value="CHITIN DEACETYLASE"/>
    <property type="match status" value="1"/>
</dbReference>
<keyword evidence="6 15" id="KW-0472">Membrane</keyword>
<gene>
    <name evidence="18" type="ORF">AAF712_014183</name>
</gene>
<sequence length="440" mass="47472">MNRRFGKTMLAAILLGLALCAEFAVAQDDDGGNDPADDCAPSTIPIVTENSASFPGIGQKATMISNDTVAKAKWDEISGKVLKLSPKPANGKTSGYSDSDPDCWWTYNGCTTPKNQGVNPDVATVPPPSTMGYGFDDGPYCGHDGFYDFLKAENQTASMFSARPQSILAYFGLRASRVAMFFIGSNVFQWPLQTQRAFAEGHELCIHSWSHPYLTSLSSEDVFAELYYSVCCIRFRMQAIKLIAGVTPTCFRPPYGDIDDRVRSIAGALGLQTIMWAYVTEDADIGLPGITASTVDKAYNDFIGLASNGTFATAGTILLQHELDNFTVSKAMQYYPRMKEVVQHIVPVGVALNKTQPYVETNYTFPTFEQYIAGARVGVPPTATIASPVPAQTSSSGSDDDSDSSNRNLRNAGSAPTTVSALMITMLCSIFSGVAFFSTI</sequence>
<evidence type="ECO:0000256" key="11">
    <source>
        <dbReference type="ARBA" id="ARBA00023326"/>
    </source>
</evidence>
<evidence type="ECO:0000256" key="16">
    <source>
        <dbReference type="SAM" id="SignalP"/>
    </source>
</evidence>
<accession>A0ABR2ZF87</accession>
<evidence type="ECO:0000256" key="7">
    <source>
        <dbReference type="ARBA" id="ARBA00023277"/>
    </source>
</evidence>
<evidence type="ECO:0000256" key="8">
    <source>
        <dbReference type="ARBA" id="ARBA00023285"/>
    </source>
</evidence>
<evidence type="ECO:0000256" key="15">
    <source>
        <dbReference type="SAM" id="Phobius"/>
    </source>
</evidence>